<evidence type="ECO:0000313" key="6">
    <source>
        <dbReference type="Proteomes" id="UP000789572"/>
    </source>
</evidence>
<keyword evidence="6" id="KW-1185">Reference proteome</keyword>
<dbReference type="Pfam" id="PF00650">
    <property type="entry name" value="CRAL_TRIO"/>
    <property type="match status" value="1"/>
</dbReference>
<dbReference type="SMART" id="SM00516">
    <property type="entry name" value="SEC14"/>
    <property type="match status" value="1"/>
</dbReference>
<dbReference type="CDD" id="cd00170">
    <property type="entry name" value="SEC14"/>
    <property type="match status" value="1"/>
</dbReference>
<evidence type="ECO:0000256" key="3">
    <source>
        <dbReference type="ARBA" id="ARBA00023136"/>
    </source>
</evidence>
<dbReference type="SUPFAM" id="SSF46938">
    <property type="entry name" value="CRAL/TRIO N-terminal domain"/>
    <property type="match status" value="1"/>
</dbReference>
<dbReference type="SUPFAM" id="SSF52087">
    <property type="entry name" value="CRAL/TRIO domain"/>
    <property type="match status" value="1"/>
</dbReference>
<dbReference type="OrthoDB" id="75724at2759"/>
<keyword evidence="2" id="KW-0813">Transport</keyword>
<evidence type="ECO:0000313" key="5">
    <source>
        <dbReference type="EMBL" id="CAG8478442.1"/>
    </source>
</evidence>
<keyword evidence="3" id="KW-0472">Membrane</keyword>
<evidence type="ECO:0000256" key="1">
    <source>
        <dbReference type="ARBA" id="ARBA00004370"/>
    </source>
</evidence>
<dbReference type="PANTHER" id="PTHR45932:SF17">
    <property type="entry name" value="CELLULAR RETINALDEHYDE-BINDING_TRIPLE FUNCTION DOMAIN-CONTAINING PROTEIN"/>
    <property type="match status" value="1"/>
</dbReference>
<dbReference type="InterPro" id="IPR036273">
    <property type="entry name" value="CRAL/TRIO_N_dom_sf"/>
</dbReference>
<dbReference type="AlphaFoldDB" id="A0A9N8WC96"/>
<comment type="caution">
    <text evidence="5">The sequence shown here is derived from an EMBL/GenBank/DDBJ whole genome shotgun (WGS) entry which is preliminary data.</text>
</comment>
<organism evidence="5 6">
    <name type="scientific">Paraglomus occultum</name>
    <dbReference type="NCBI Taxonomy" id="144539"/>
    <lineage>
        <taxon>Eukaryota</taxon>
        <taxon>Fungi</taxon>
        <taxon>Fungi incertae sedis</taxon>
        <taxon>Mucoromycota</taxon>
        <taxon>Glomeromycotina</taxon>
        <taxon>Glomeromycetes</taxon>
        <taxon>Paraglomerales</taxon>
        <taxon>Paraglomeraceae</taxon>
        <taxon>Paraglomus</taxon>
    </lineage>
</organism>
<dbReference type="Pfam" id="PF03765">
    <property type="entry name" value="CRAL_TRIO_N"/>
    <property type="match status" value="1"/>
</dbReference>
<dbReference type="InterPro" id="IPR044834">
    <property type="entry name" value="PATL"/>
</dbReference>
<evidence type="ECO:0000256" key="2">
    <source>
        <dbReference type="ARBA" id="ARBA00022448"/>
    </source>
</evidence>
<dbReference type="Proteomes" id="UP000789572">
    <property type="component" value="Unassembled WGS sequence"/>
</dbReference>
<dbReference type="EMBL" id="CAJVPJ010000105">
    <property type="protein sequence ID" value="CAG8478442.1"/>
    <property type="molecule type" value="Genomic_DNA"/>
</dbReference>
<protein>
    <submittedName>
        <fullName evidence="5">9168_t:CDS:1</fullName>
    </submittedName>
</protein>
<dbReference type="GO" id="GO:0008289">
    <property type="term" value="F:lipid binding"/>
    <property type="evidence" value="ECO:0007669"/>
    <property type="project" value="InterPro"/>
</dbReference>
<name>A0A9N8WC96_9GLOM</name>
<sequence>MANPIVSQFKDEEKEAVATLKAELDDILTASELEEGYKLWDVPLSKTSEDERLDVILIKFLRARNLSCPDAKAQLISMLKWRKEFKADTILTETFPAETFSKLGFIHSVDSFNRPVTYNLYGAESSAEAFSDLDRFIRWRVQLMEKGIRQLDFVNTDSMVQVHDYAGVGFGSYDKNTKQASKAVTALMQDNYPEFLAVKYFINVPWWGDVVFKFISVFLSEQTKKKFIVATSGGTHAALSRLINEENLPTFYGGKSVVPGFEDKNV</sequence>
<evidence type="ECO:0000259" key="4">
    <source>
        <dbReference type="PROSITE" id="PS50191"/>
    </source>
</evidence>
<feature type="domain" description="CRAL-TRIO" evidence="4">
    <location>
        <begin position="87"/>
        <end position="260"/>
    </location>
</feature>
<reference evidence="5" key="1">
    <citation type="submission" date="2021-06" db="EMBL/GenBank/DDBJ databases">
        <authorList>
            <person name="Kallberg Y."/>
            <person name="Tangrot J."/>
            <person name="Rosling A."/>
        </authorList>
    </citation>
    <scope>NUCLEOTIDE SEQUENCE</scope>
    <source>
        <strain evidence="5">IA702</strain>
    </source>
</reference>
<dbReference type="InterPro" id="IPR036865">
    <property type="entry name" value="CRAL-TRIO_dom_sf"/>
</dbReference>
<dbReference type="GO" id="GO:0016020">
    <property type="term" value="C:membrane"/>
    <property type="evidence" value="ECO:0007669"/>
    <property type="project" value="UniProtKB-SubCell"/>
</dbReference>
<dbReference type="Gene3D" id="3.40.525.10">
    <property type="entry name" value="CRAL-TRIO lipid binding domain"/>
    <property type="match status" value="1"/>
</dbReference>
<comment type="subcellular location">
    <subcellularLocation>
        <location evidence="1">Membrane</location>
    </subcellularLocation>
</comment>
<gene>
    <name evidence="5" type="ORF">POCULU_LOCUS1410</name>
</gene>
<accession>A0A9N8WC96</accession>
<dbReference type="InterPro" id="IPR011074">
    <property type="entry name" value="CRAL/TRIO_N_dom"/>
</dbReference>
<dbReference type="InterPro" id="IPR001251">
    <property type="entry name" value="CRAL-TRIO_dom"/>
</dbReference>
<proteinExistence type="predicted"/>
<dbReference type="PROSITE" id="PS50191">
    <property type="entry name" value="CRAL_TRIO"/>
    <property type="match status" value="1"/>
</dbReference>
<dbReference type="PANTHER" id="PTHR45932">
    <property type="entry name" value="PATELLIN-1"/>
    <property type="match status" value="1"/>
</dbReference>